<dbReference type="HOGENOM" id="CLU_1571660_0_0_1"/>
<reference evidence="1 2" key="1">
    <citation type="journal article" date="2014" name="BMC Genomics">
        <title>Comparative genome sequencing reveals chemotype-specific gene clusters in the toxigenic black mold Stachybotrys.</title>
        <authorList>
            <person name="Semeiks J."/>
            <person name="Borek D."/>
            <person name="Otwinowski Z."/>
            <person name="Grishin N.V."/>
        </authorList>
    </citation>
    <scope>NUCLEOTIDE SEQUENCE [LARGE SCALE GENOMIC DNA]</scope>
    <source>
        <strain evidence="2">CBS 109288 / IBT 7711</strain>
    </source>
</reference>
<evidence type="ECO:0000313" key="1">
    <source>
        <dbReference type="EMBL" id="KEY66107.1"/>
    </source>
</evidence>
<gene>
    <name evidence="1" type="ORF">S7711_11506</name>
</gene>
<proteinExistence type="predicted"/>
<keyword evidence="2" id="KW-1185">Reference proteome</keyword>
<evidence type="ECO:0000313" key="2">
    <source>
        <dbReference type="Proteomes" id="UP000028045"/>
    </source>
</evidence>
<organism evidence="1 2">
    <name type="scientific">Stachybotrys chartarum (strain CBS 109288 / IBT 7711)</name>
    <name type="common">Toxic black mold</name>
    <name type="synonym">Stilbospora chartarum</name>
    <dbReference type="NCBI Taxonomy" id="1280523"/>
    <lineage>
        <taxon>Eukaryota</taxon>
        <taxon>Fungi</taxon>
        <taxon>Dikarya</taxon>
        <taxon>Ascomycota</taxon>
        <taxon>Pezizomycotina</taxon>
        <taxon>Sordariomycetes</taxon>
        <taxon>Hypocreomycetidae</taxon>
        <taxon>Hypocreales</taxon>
        <taxon>Stachybotryaceae</taxon>
        <taxon>Stachybotrys</taxon>
    </lineage>
</organism>
<sequence length="170" mass="18467">MPRTKQTADGVSTSINWVQAALDAPYTSEHGYHAGRLDPSLHQPKISLVAVGFCFFVCSEDDDGPIFCGHRTHPGPGVMANHLRETHGLHPVVPSSSTSVEHKDGLLAIDHLVVSGDWAAARFLHEPNEVDVRCSRVGRVAERLQGLTNSNAEIAALLQGREFSRPKSQD</sequence>
<dbReference type="AlphaFoldDB" id="A0A084ALC8"/>
<name>A0A084ALC8_STACB</name>
<accession>A0A084ALC8</accession>
<dbReference type="OrthoDB" id="10538465at2759"/>
<dbReference type="EMBL" id="KL648670">
    <property type="protein sequence ID" value="KEY66107.1"/>
    <property type="molecule type" value="Genomic_DNA"/>
</dbReference>
<protein>
    <submittedName>
        <fullName evidence="1">Uncharacterized protein</fullName>
    </submittedName>
</protein>
<dbReference type="Proteomes" id="UP000028045">
    <property type="component" value="Unassembled WGS sequence"/>
</dbReference>